<dbReference type="Pfam" id="PF00440">
    <property type="entry name" value="TetR_N"/>
    <property type="match status" value="1"/>
</dbReference>
<dbReference type="GO" id="GO:0003677">
    <property type="term" value="F:DNA binding"/>
    <property type="evidence" value="ECO:0007669"/>
    <property type="project" value="UniProtKB-UniRule"/>
</dbReference>
<feature type="DNA-binding region" description="H-T-H motif" evidence="2">
    <location>
        <begin position="38"/>
        <end position="57"/>
    </location>
</feature>
<reference evidence="4 5" key="1">
    <citation type="submission" date="2020-04" db="EMBL/GenBank/DDBJ databases">
        <title>MicrobeNet Type strains.</title>
        <authorList>
            <person name="Nicholson A.C."/>
        </authorList>
    </citation>
    <scope>NUCLEOTIDE SEQUENCE [LARGE SCALE GENOMIC DNA]</scope>
    <source>
        <strain evidence="4 5">ATCC BAA-788</strain>
    </source>
</reference>
<dbReference type="InterPro" id="IPR009057">
    <property type="entry name" value="Homeodomain-like_sf"/>
</dbReference>
<dbReference type="SUPFAM" id="SSF48498">
    <property type="entry name" value="Tetracyclin repressor-like, C-terminal domain"/>
    <property type="match status" value="1"/>
</dbReference>
<proteinExistence type="predicted"/>
<dbReference type="PANTHER" id="PTHR30328">
    <property type="entry name" value="TRANSCRIPTIONAL REPRESSOR"/>
    <property type="match status" value="1"/>
</dbReference>
<evidence type="ECO:0000256" key="2">
    <source>
        <dbReference type="PROSITE-ProRule" id="PRU00335"/>
    </source>
</evidence>
<dbReference type="SUPFAM" id="SSF46689">
    <property type="entry name" value="Homeodomain-like"/>
    <property type="match status" value="1"/>
</dbReference>
<dbReference type="PANTHER" id="PTHR30328:SF54">
    <property type="entry name" value="HTH-TYPE TRANSCRIPTIONAL REPRESSOR SCO4008"/>
    <property type="match status" value="1"/>
</dbReference>
<dbReference type="InterPro" id="IPR041474">
    <property type="entry name" value="NicS_C"/>
</dbReference>
<dbReference type="Proteomes" id="UP000581206">
    <property type="component" value="Unassembled WGS sequence"/>
</dbReference>
<feature type="domain" description="HTH tetR-type" evidence="3">
    <location>
        <begin position="15"/>
        <end position="75"/>
    </location>
</feature>
<sequence>MVAAEPSAPRTRDADRTRQEILGAAIEEFSAKGLLGARVDAIAERIHTTKRMIYYYFGSKEGLYRAALAESYRGTRAQEQGLGLNEMPPEQALRELVRSTLCYDATHESFVRLVLFENLHGGEAIRHLDDEDREVNQGALLILDDILARGRAEGVFRDGPDAPSALDVHQVISALAFFRTANRATFRELFGRDMLGEETRRHVRELVEDTVLRLVRS</sequence>
<dbReference type="AlphaFoldDB" id="A0A7X6R004"/>
<evidence type="ECO:0000313" key="5">
    <source>
        <dbReference type="Proteomes" id="UP000581206"/>
    </source>
</evidence>
<dbReference type="Gene3D" id="1.10.357.10">
    <property type="entry name" value="Tetracycline Repressor, domain 2"/>
    <property type="match status" value="1"/>
</dbReference>
<organism evidence="4 5">
    <name type="scientific">Cellulomonas denverensis</name>
    <dbReference type="NCBI Taxonomy" id="264297"/>
    <lineage>
        <taxon>Bacteria</taxon>
        <taxon>Bacillati</taxon>
        <taxon>Actinomycetota</taxon>
        <taxon>Actinomycetes</taxon>
        <taxon>Micrococcales</taxon>
        <taxon>Cellulomonadaceae</taxon>
        <taxon>Cellulomonas</taxon>
    </lineage>
</organism>
<dbReference type="EMBL" id="JAAXOX010000007">
    <property type="protein sequence ID" value="NKY23662.1"/>
    <property type="molecule type" value="Genomic_DNA"/>
</dbReference>
<dbReference type="InterPro" id="IPR001647">
    <property type="entry name" value="HTH_TetR"/>
</dbReference>
<dbReference type="GO" id="GO:0006355">
    <property type="term" value="P:regulation of DNA-templated transcription"/>
    <property type="evidence" value="ECO:0007669"/>
    <property type="project" value="UniProtKB-ARBA"/>
</dbReference>
<comment type="caution">
    <text evidence="4">The sequence shown here is derived from an EMBL/GenBank/DDBJ whole genome shotgun (WGS) entry which is preliminary data.</text>
</comment>
<keyword evidence="5" id="KW-1185">Reference proteome</keyword>
<evidence type="ECO:0000256" key="1">
    <source>
        <dbReference type="ARBA" id="ARBA00023125"/>
    </source>
</evidence>
<evidence type="ECO:0000259" key="3">
    <source>
        <dbReference type="PROSITE" id="PS50977"/>
    </source>
</evidence>
<keyword evidence="1 2" id="KW-0238">DNA-binding</keyword>
<dbReference type="InterPro" id="IPR050109">
    <property type="entry name" value="HTH-type_TetR-like_transc_reg"/>
</dbReference>
<name>A0A7X6R004_9CELL</name>
<dbReference type="PRINTS" id="PR00455">
    <property type="entry name" value="HTHTETR"/>
</dbReference>
<gene>
    <name evidence="4" type="ORF">HGA03_13395</name>
</gene>
<dbReference type="InterPro" id="IPR036271">
    <property type="entry name" value="Tet_transcr_reg_TetR-rel_C_sf"/>
</dbReference>
<accession>A0A7X6R004</accession>
<evidence type="ECO:0000313" key="4">
    <source>
        <dbReference type="EMBL" id="NKY23662.1"/>
    </source>
</evidence>
<dbReference type="PROSITE" id="PS50977">
    <property type="entry name" value="HTH_TETR_2"/>
    <property type="match status" value="1"/>
</dbReference>
<protein>
    <submittedName>
        <fullName evidence="4">TetR/AcrR family transcriptional regulator</fullName>
    </submittedName>
</protein>
<dbReference type="Pfam" id="PF17938">
    <property type="entry name" value="TetR_C_29"/>
    <property type="match status" value="1"/>
</dbReference>
<dbReference type="RefSeq" id="WP_168630787.1">
    <property type="nucleotide sequence ID" value="NZ_BONL01000026.1"/>
</dbReference>